<dbReference type="Gene3D" id="3.90.550.10">
    <property type="entry name" value="Spore Coat Polysaccharide Biosynthesis Protein SpsA, Chain A"/>
    <property type="match status" value="1"/>
</dbReference>
<evidence type="ECO:0000256" key="1">
    <source>
        <dbReference type="ARBA" id="ARBA00007677"/>
    </source>
</evidence>
<sequence length="430" mass="50625">MAGSTRYLRYILLAIFGIIVLTFISSSSTQHVALDGIEGFKHRFQEMLSKQKDAYRSSFAKDDEQPHRNTSPKDQIVADDVGTSPNTQSDLLLSTPRPLTGKGSHERINATFVTLARNSDVWDISRSIRQVEDRFNRDYNYDWVFLNDAEFDEKFKKITSALVSGRARYGKIGEEHWGFPDFIDQDKAAKVREDMHERKIIYGDSISYRHMCRYESGFFFRHPLMLDYEYYWRVEPSIELFCDIDFDPFRFMKENGKKYSWVLSLYEYVETIPTLWDSVKGFMQAHPEHIAADNSMYFISEDEGETFNHCHFWSNFEIGSLEWLRSKQYIDYFEHLDHDGGFFYERWGDAPVHSIAAALMLPKEELHFFNEIAYYHVPFTHCPTGEDKRLELKCHCNPADNFDWNGYSCTKRWYEMHNLAKPAGWDTEGD</sequence>
<dbReference type="GO" id="GO:0000026">
    <property type="term" value="F:alpha-1,2-mannosyltransferase activity"/>
    <property type="evidence" value="ECO:0007669"/>
    <property type="project" value="TreeGrafter"/>
</dbReference>
<dbReference type="InterPro" id="IPR002685">
    <property type="entry name" value="Glyco_trans_15"/>
</dbReference>
<accession>A0A6A6PSS4</accession>
<protein>
    <submittedName>
        <fullName evidence="6">Nucleotide-diphospho-sugar transferase</fullName>
    </submittedName>
</protein>
<reference evidence="6" key="1">
    <citation type="journal article" date="2020" name="Stud. Mycol.">
        <title>101 Dothideomycetes genomes: a test case for predicting lifestyles and emergence of pathogens.</title>
        <authorList>
            <person name="Haridas S."/>
            <person name="Albert R."/>
            <person name="Binder M."/>
            <person name="Bloem J."/>
            <person name="Labutti K."/>
            <person name="Salamov A."/>
            <person name="Andreopoulos B."/>
            <person name="Baker S."/>
            <person name="Barry K."/>
            <person name="Bills G."/>
            <person name="Bluhm B."/>
            <person name="Cannon C."/>
            <person name="Castanera R."/>
            <person name="Culley D."/>
            <person name="Daum C."/>
            <person name="Ezra D."/>
            <person name="Gonzalez J."/>
            <person name="Henrissat B."/>
            <person name="Kuo A."/>
            <person name="Liang C."/>
            <person name="Lipzen A."/>
            <person name="Lutzoni F."/>
            <person name="Magnuson J."/>
            <person name="Mondo S."/>
            <person name="Nolan M."/>
            <person name="Ohm R."/>
            <person name="Pangilinan J."/>
            <person name="Park H.-J."/>
            <person name="Ramirez L."/>
            <person name="Alfaro M."/>
            <person name="Sun H."/>
            <person name="Tritt A."/>
            <person name="Yoshinaga Y."/>
            <person name="Zwiers L.-H."/>
            <person name="Turgeon B."/>
            <person name="Goodwin S."/>
            <person name="Spatafora J."/>
            <person name="Crous P."/>
            <person name="Grigoriev I."/>
        </authorList>
    </citation>
    <scope>NUCLEOTIDE SEQUENCE</scope>
    <source>
        <strain evidence="6">CBS 113389</strain>
    </source>
</reference>
<proteinExistence type="inferred from homology"/>
<dbReference type="GeneID" id="54472019"/>
<feature type="region of interest" description="Disordered" evidence="4">
    <location>
        <begin position="55"/>
        <end position="103"/>
    </location>
</feature>
<feature type="compositionally biased region" description="Basic and acidic residues" evidence="4">
    <location>
        <begin position="55"/>
        <end position="67"/>
    </location>
</feature>
<keyword evidence="3 6" id="KW-0808">Transferase</keyword>
<dbReference type="EMBL" id="MU001635">
    <property type="protein sequence ID" value="KAF2483150.1"/>
    <property type="molecule type" value="Genomic_DNA"/>
</dbReference>
<keyword evidence="2" id="KW-0328">Glycosyltransferase</keyword>
<dbReference type="FunFam" id="3.90.550.10:FF:000051">
    <property type="entry name" value="Alpha-1,2-mannosyltransferase (Ktr4)"/>
    <property type="match status" value="1"/>
</dbReference>
<keyword evidence="5" id="KW-0472">Membrane</keyword>
<keyword evidence="5" id="KW-1133">Transmembrane helix</keyword>
<dbReference type="GO" id="GO:0016020">
    <property type="term" value="C:membrane"/>
    <property type="evidence" value="ECO:0007669"/>
    <property type="project" value="InterPro"/>
</dbReference>
<evidence type="ECO:0000313" key="7">
    <source>
        <dbReference type="Proteomes" id="UP000799767"/>
    </source>
</evidence>
<dbReference type="GO" id="GO:0006493">
    <property type="term" value="P:protein O-linked glycosylation"/>
    <property type="evidence" value="ECO:0007669"/>
    <property type="project" value="TreeGrafter"/>
</dbReference>
<dbReference type="PANTHER" id="PTHR31121:SF6">
    <property type="entry name" value="ALPHA-1,2 MANNOSYLTRANSFERASE KTR1"/>
    <property type="match status" value="1"/>
</dbReference>
<keyword evidence="7" id="KW-1185">Reference proteome</keyword>
<dbReference type="OrthoDB" id="439943at2759"/>
<gene>
    <name evidence="6" type="ORF">BDY17DRAFT_249809</name>
</gene>
<feature type="compositionally biased region" description="Polar residues" evidence="4">
    <location>
        <begin position="83"/>
        <end position="92"/>
    </location>
</feature>
<evidence type="ECO:0000256" key="4">
    <source>
        <dbReference type="SAM" id="MobiDB-lite"/>
    </source>
</evidence>
<feature type="transmembrane region" description="Helical" evidence="5">
    <location>
        <begin position="7"/>
        <end position="24"/>
    </location>
</feature>
<dbReference type="PANTHER" id="PTHR31121">
    <property type="entry name" value="ALPHA-1,2 MANNOSYLTRANSFERASE KTR1"/>
    <property type="match status" value="1"/>
</dbReference>
<dbReference type="GO" id="GO:0000032">
    <property type="term" value="P:cell wall mannoprotein biosynthetic process"/>
    <property type="evidence" value="ECO:0007669"/>
    <property type="project" value="TreeGrafter"/>
</dbReference>
<evidence type="ECO:0000313" key="6">
    <source>
        <dbReference type="EMBL" id="KAF2483150.1"/>
    </source>
</evidence>
<name>A0A6A6PSS4_9PEZI</name>
<dbReference type="Pfam" id="PF01793">
    <property type="entry name" value="Glyco_transf_15"/>
    <property type="match status" value="1"/>
</dbReference>
<dbReference type="GO" id="GO:0006487">
    <property type="term" value="P:protein N-linked glycosylation"/>
    <property type="evidence" value="ECO:0007669"/>
    <property type="project" value="TreeGrafter"/>
</dbReference>
<organism evidence="6 7">
    <name type="scientific">Neohortaea acidophila</name>
    <dbReference type="NCBI Taxonomy" id="245834"/>
    <lineage>
        <taxon>Eukaryota</taxon>
        <taxon>Fungi</taxon>
        <taxon>Dikarya</taxon>
        <taxon>Ascomycota</taxon>
        <taxon>Pezizomycotina</taxon>
        <taxon>Dothideomycetes</taxon>
        <taxon>Dothideomycetidae</taxon>
        <taxon>Mycosphaerellales</taxon>
        <taxon>Teratosphaeriaceae</taxon>
        <taxon>Neohortaea</taxon>
    </lineage>
</organism>
<dbReference type="InterPro" id="IPR029044">
    <property type="entry name" value="Nucleotide-diphossugar_trans"/>
</dbReference>
<keyword evidence="5" id="KW-0812">Transmembrane</keyword>
<evidence type="ECO:0000256" key="3">
    <source>
        <dbReference type="ARBA" id="ARBA00022679"/>
    </source>
</evidence>
<dbReference type="Proteomes" id="UP000799767">
    <property type="component" value="Unassembled WGS sequence"/>
</dbReference>
<evidence type="ECO:0000256" key="2">
    <source>
        <dbReference type="ARBA" id="ARBA00022676"/>
    </source>
</evidence>
<dbReference type="SUPFAM" id="SSF53448">
    <property type="entry name" value="Nucleotide-diphospho-sugar transferases"/>
    <property type="match status" value="1"/>
</dbReference>
<evidence type="ECO:0000256" key="5">
    <source>
        <dbReference type="SAM" id="Phobius"/>
    </source>
</evidence>
<dbReference type="RefSeq" id="XP_033589720.1">
    <property type="nucleotide sequence ID" value="XM_033731017.1"/>
</dbReference>
<comment type="similarity">
    <text evidence="1">Belongs to the glycosyltransferase 15 family.</text>
</comment>
<dbReference type="GO" id="GO:0005794">
    <property type="term" value="C:Golgi apparatus"/>
    <property type="evidence" value="ECO:0007669"/>
    <property type="project" value="TreeGrafter"/>
</dbReference>
<dbReference type="AlphaFoldDB" id="A0A6A6PSS4"/>